<dbReference type="GO" id="GO:0005737">
    <property type="term" value="C:cytoplasm"/>
    <property type="evidence" value="ECO:0007669"/>
    <property type="project" value="UniProtKB-SubCell"/>
</dbReference>
<evidence type="ECO:0000256" key="9">
    <source>
        <dbReference type="ARBA" id="ARBA00022840"/>
    </source>
</evidence>
<keyword evidence="7" id="KW-0548">Nucleotidyltransferase</keyword>
<evidence type="ECO:0000256" key="3">
    <source>
        <dbReference type="ARBA" id="ARBA00012584"/>
    </source>
</evidence>
<keyword evidence="6" id="KW-0819">tRNA processing</keyword>
<comment type="similarity">
    <text evidence="2">Belongs to the SUA5 family.</text>
</comment>
<evidence type="ECO:0000256" key="5">
    <source>
        <dbReference type="ARBA" id="ARBA00022679"/>
    </source>
</evidence>
<dbReference type="GO" id="GO:0003725">
    <property type="term" value="F:double-stranded RNA binding"/>
    <property type="evidence" value="ECO:0007669"/>
    <property type="project" value="InterPro"/>
</dbReference>
<dbReference type="Gene3D" id="3.90.870.10">
    <property type="entry name" value="DHBP synthase"/>
    <property type="match status" value="1"/>
</dbReference>
<protein>
    <recommendedName>
        <fullName evidence="10">L-threonylcarbamoyladenylate synthase</fullName>
        <ecNumber evidence="3">2.7.7.87</ecNumber>
    </recommendedName>
    <alternativeName>
        <fullName evidence="10">L-threonylcarbamoyladenylate synthase</fullName>
    </alternativeName>
</protein>
<sequence>MLTIDEARSALKKGKIIVYPTDTVWGIGCNPFDQESVNNLFNIKGKKENGVSILVNNVNLISEYCITNKTQKDIIEKLFPGPVTAILKSKVEFAKGVTRNGNIAIRIPKNNTSVSLAKKNPIITTSANIHGENIAKNLNEAKKIFGNSCIYLDGEKPSGVESTIIDLTKDTPKIVRIGALYGSTLENIIGH</sequence>
<evidence type="ECO:0000256" key="10">
    <source>
        <dbReference type="ARBA" id="ARBA00029774"/>
    </source>
</evidence>
<dbReference type="PANTHER" id="PTHR17490:SF16">
    <property type="entry name" value="THREONYLCARBAMOYL-AMP SYNTHASE"/>
    <property type="match status" value="1"/>
</dbReference>
<evidence type="ECO:0000256" key="2">
    <source>
        <dbReference type="ARBA" id="ARBA00007663"/>
    </source>
</evidence>
<dbReference type="InterPro" id="IPR017945">
    <property type="entry name" value="DHBP_synth_RibB-like_a/b_dom"/>
</dbReference>
<evidence type="ECO:0000256" key="6">
    <source>
        <dbReference type="ARBA" id="ARBA00022694"/>
    </source>
</evidence>
<dbReference type="STRING" id="1888995.BD935_03240"/>
<dbReference type="SUPFAM" id="SSF55821">
    <property type="entry name" value="YrdC/RibB"/>
    <property type="match status" value="1"/>
</dbReference>
<evidence type="ECO:0000256" key="11">
    <source>
        <dbReference type="ARBA" id="ARBA00048366"/>
    </source>
</evidence>
<evidence type="ECO:0000256" key="7">
    <source>
        <dbReference type="ARBA" id="ARBA00022695"/>
    </source>
</evidence>
<dbReference type="NCBIfam" id="TIGR00057">
    <property type="entry name" value="L-threonylcarbamoyladenylate synthase"/>
    <property type="match status" value="1"/>
</dbReference>
<comment type="caution">
    <text evidence="13">The sequence shown here is derived from an EMBL/GenBank/DDBJ whole genome shotgun (WGS) entry which is preliminary data.</text>
</comment>
<comment type="subcellular location">
    <subcellularLocation>
        <location evidence="1">Cytoplasm</location>
    </subcellularLocation>
</comment>
<dbReference type="GO" id="GO:0008033">
    <property type="term" value="P:tRNA processing"/>
    <property type="evidence" value="ECO:0007669"/>
    <property type="project" value="UniProtKB-KW"/>
</dbReference>
<feature type="domain" description="YrdC-like" evidence="12">
    <location>
        <begin position="1"/>
        <end position="180"/>
    </location>
</feature>
<evidence type="ECO:0000313" key="13">
    <source>
        <dbReference type="EMBL" id="OIR16122.1"/>
    </source>
</evidence>
<reference evidence="13 14" key="1">
    <citation type="submission" date="2016-08" db="EMBL/GenBank/DDBJ databases">
        <title>New Insights into Marine Group III Euryarchaeota, from dark to light.</title>
        <authorList>
            <person name="Haro-Moreno J.M."/>
            <person name="Rodriguez-Valera F."/>
            <person name="Lopez-Garcia P."/>
            <person name="Moreira D."/>
            <person name="Martin-Cuadrado A.B."/>
        </authorList>
    </citation>
    <scope>NUCLEOTIDE SEQUENCE [LARGE SCALE GENOMIC DNA]</scope>
    <source>
        <strain evidence="13">CG-Epi1</strain>
    </source>
</reference>
<proteinExistence type="inferred from homology"/>
<accession>A0A1J5T5F8</accession>
<dbReference type="EC" id="2.7.7.87" evidence="3"/>
<evidence type="ECO:0000256" key="1">
    <source>
        <dbReference type="ARBA" id="ARBA00004496"/>
    </source>
</evidence>
<dbReference type="PANTHER" id="PTHR17490">
    <property type="entry name" value="SUA5"/>
    <property type="match status" value="1"/>
</dbReference>
<dbReference type="Proteomes" id="UP000183080">
    <property type="component" value="Unassembled WGS sequence"/>
</dbReference>
<comment type="catalytic activity">
    <reaction evidence="11">
        <text>L-threonine + hydrogencarbonate + ATP = L-threonylcarbamoyladenylate + diphosphate + H2O</text>
        <dbReference type="Rhea" id="RHEA:36407"/>
        <dbReference type="ChEBI" id="CHEBI:15377"/>
        <dbReference type="ChEBI" id="CHEBI:17544"/>
        <dbReference type="ChEBI" id="CHEBI:30616"/>
        <dbReference type="ChEBI" id="CHEBI:33019"/>
        <dbReference type="ChEBI" id="CHEBI:57926"/>
        <dbReference type="ChEBI" id="CHEBI:73682"/>
        <dbReference type="EC" id="2.7.7.87"/>
    </reaction>
</comment>
<dbReference type="GO" id="GO:0000049">
    <property type="term" value="F:tRNA binding"/>
    <property type="evidence" value="ECO:0007669"/>
    <property type="project" value="TreeGrafter"/>
</dbReference>
<dbReference type="AlphaFoldDB" id="A0A1J5T5F8"/>
<dbReference type="GO" id="GO:0005524">
    <property type="term" value="F:ATP binding"/>
    <property type="evidence" value="ECO:0007669"/>
    <property type="project" value="UniProtKB-KW"/>
</dbReference>
<evidence type="ECO:0000313" key="14">
    <source>
        <dbReference type="Proteomes" id="UP000183080"/>
    </source>
</evidence>
<dbReference type="Pfam" id="PF01300">
    <property type="entry name" value="Sua5_yciO_yrdC"/>
    <property type="match status" value="1"/>
</dbReference>
<dbReference type="InterPro" id="IPR050156">
    <property type="entry name" value="TC-AMP_synthase_SUA5"/>
</dbReference>
<dbReference type="PROSITE" id="PS51163">
    <property type="entry name" value="YRDC"/>
    <property type="match status" value="1"/>
</dbReference>
<evidence type="ECO:0000256" key="8">
    <source>
        <dbReference type="ARBA" id="ARBA00022741"/>
    </source>
</evidence>
<dbReference type="EMBL" id="MIZA01000025">
    <property type="protein sequence ID" value="OIR16122.1"/>
    <property type="molecule type" value="Genomic_DNA"/>
</dbReference>
<keyword evidence="9" id="KW-0067">ATP-binding</keyword>
<dbReference type="GO" id="GO:0006450">
    <property type="term" value="P:regulation of translational fidelity"/>
    <property type="evidence" value="ECO:0007669"/>
    <property type="project" value="TreeGrafter"/>
</dbReference>
<organism evidence="13 14">
    <name type="scientific">Marine Group III euryarchaeote CG-Epi1</name>
    <dbReference type="NCBI Taxonomy" id="1888995"/>
    <lineage>
        <taxon>Archaea</taxon>
        <taxon>Methanobacteriati</taxon>
        <taxon>Thermoplasmatota</taxon>
        <taxon>Thermoplasmata</taxon>
        <taxon>Candidatus Thermoprofundales</taxon>
    </lineage>
</organism>
<evidence type="ECO:0000256" key="4">
    <source>
        <dbReference type="ARBA" id="ARBA00022490"/>
    </source>
</evidence>
<keyword evidence="4" id="KW-0963">Cytoplasm</keyword>
<dbReference type="GO" id="GO:0061710">
    <property type="term" value="F:L-threonylcarbamoyladenylate synthase"/>
    <property type="evidence" value="ECO:0007669"/>
    <property type="project" value="UniProtKB-EC"/>
</dbReference>
<gene>
    <name evidence="13" type="ORF">BD935_03240</name>
</gene>
<keyword evidence="8" id="KW-0547">Nucleotide-binding</keyword>
<keyword evidence="5" id="KW-0808">Transferase</keyword>
<name>A0A1J5T5F8_9ARCH</name>
<evidence type="ECO:0000259" key="12">
    <source>
        <dbReference type="PROSITE" id="PS51163"/>
    </source>
</evidence>
<dbReference type="InterPro" id="IPR006070">
    <property type="entry name" value="Sua5-like_dom"/>
</dbReference>